<sequence length="238" mass="26015">MPLSLLFSSTVLDSTYETYDQNNVNHQGEEPVLERVEGDVSTNSEIQGPGEHYFDHYGNLILPEVAYGTPAARREALLKRIIDKRLWVHFIRPAVVDTSRRQSKLPAAKAPKTASAMLPIGVVVVFKIPGDDNDSLARLLDKYDEFDNEKLASTLEMTAKVVEGLMPSIFQMSRIEALIAPFDEKHGPIQLTAPSLPSSRGSSAQTSNSGSEGTTTPVDAQIASASLEHALTLKLTRL</sequence>
<reference evidence="2 3" key="1">
    <citation type="journal article" date="2011" name="PLoS Pathog.">
        <title>Endophytic Life Strategies Decoded by Genome and Transcriptome Analyses of the Mutualistic Root Symbiont Piriformospora indica.</title>
        <authorList>
            <person name="Zuccaro A."/>
            <person name="Lahrmann U."/>
            <person name="Guldener U."/>
            <person name="Langen G."/>
            <person name="Pfiffi S."/>
            <person name="Biedenkopf D."/>
            <person name="Wong P."/>
            <person name="Samans B."/>
            <person name="Grimm C."/>
            <person name="Basiewicz M."/>
            <person name="Murat C."/>
            <person name="Martin F."/>
            <person name="Kogel K.H."/>
        </authorList>
    </citation>
    <scope>NUCLEOTIDE SEQUENCE [LARGE SCALE GENOMIC DNA]</scope>
    <source>
        <strain evidence="2 3">DSM 11827</strain>
    </source>
</reference>
<dbReference type="Proteomes" id="UP000007148">
    <property type="component" value="Unassembled WGS sequence"/>
</dbReference>
<feature type="region of interest" description="Disordered" evidence="1">
    <location>
        <begin position="189"/>
        <end position="217"/>
    </location>
</feature>
<accession>G4TKE1</accession>
<gene>
    <name evidence="2" type="ORF">PIIN_05719</name>
</gene>
<organism evidence="2 3">
    <name type="scientific">Serendipita indica (strain DSM 11827)</name>
    <name type="common">Root endophyte fungus</name>
    <name type="synonym">Piriformospora indica</name>
    <dbReference type="NCBI Taxonomy" id="1109443"/>
    <lineage>
        <taxon>Eukaryota</taxon>
        <taxon>Fungi</taxon>
        <taxon>Dikarya</taxon>
        <taxon>Basidiomycota</taxon>
        <taxon>Agaricomycotina</taxon>
        <taxon>Agaricomycetes</taxon>
        <taxon>Sebacinales</taxon>
        <taxon>Serendipitaceae</taxon>
        <taxon>Serendipita</taxon>
    </lineage>
</organism>
<dbReference type="InParanoid" id="G4TKE1"/>
<comment type="caution">
    <text evidence="2">The sequence shown here is derived from an EMBL/GenBank/DDBJ whole genome shotgun (WGS) entry which is preliminary data.</text>
</comment>
<evidence type="ECO:0000313" key="2">
    <source>
        <dbReference type="EMBL" id="CCA71784.1"/>
    </source>
</evidence>
<proteinExistence type="predicted"/>
<keyword evidence="3" id="KW-1185">Reference proteome</keyword>
<feature type="compositionally biased region" description="Polar residues" evidence="1">
    <location>
        <begin position="192"/>
        <end position="217"/>
    </location>
</feature>
<dbReference type="HOGENOM" id="CLU_1166240_0_0_1"/>
<protein>
    <submittedName>
        <fullName evidence="2">Uncharacterized protein</fullName>
    </submittedName>
</protein>
<dbReference type="EMBL" id="CAFZ01000134">
    <property type="protein sequence ID" value="CCA71784.1"/>
    <property type="molecule type" value="Genomic_DNA"/>
</dbReference>
<evidence type="ECO:0000313" key="3">
    <source>
        <dbReference type="Proteomes" id="UP000007148"/>
    </source>
</evidence>
<name>G4TKE1_SERID</name>
<evidence type="ECO:0000256" key="1">
    <source>
        <dbReference type="SAM" id="MobiDB-lite"/>
    </source>
</evidence>
<dbReference type="AlphaFoldDB" id="G4TKE1"/>
<dbReference type="OrthoDB" id="10560473at2759"/>